<sequence length="106" mass="12998">MYQRSRKYQQKITQNAKAKAERERRRIEGHHPDYPPELPELRRKLVITDYDTGTPVTHQFELYRSNRIDCYNVWVDGRLWKERIGWSKVLEGLRKAMPRARIDWWN</sequence>
<proteinExistence type="predicted"/>
<organism evidence="2 3">
    <name type="scientific">Marinobacterium zhoushanense</name>
    <dbReference type="NCBI Taxonomy" id="1679163"/>
    <lineage>
        <taxon>Bacteria</taxon>
        <taxon>Pseudomonadati</taxon>
        <taxon>Pseudomonadota</taxon>
        <taxon>Gammaproteobacteria</taxon>
        <taxon>Oceanospirillales</taxon>
        <taxon>Oceanospirillaceae</taxon>
        <taxon>Marinobacterium</taxon>
    </lineage>
</organism>
<feature type="compositionally biased region" description="Basic and acidic residues" evidence="1">
    <location>
        <begin position="18"/>
        <end position="37"/>
    </location>
</feature>
<dbReference type="RefSeq" id="WP_188748534.1">
    <property type="nucleotide sequence ID" value="NZ_BMIJ01000004.1"/>
</dbReference>
<feature type="region of interest" description="Disordered" evidence="1">
    <location>
        <begin position="1"/>
        <end position="37"/>
    </location>
</feature>
<accession>A0ABQ1KIN4</accession>
<dbReference type="Proteomes" id="UP000629025">
    <property type="component" value="Unassembled WGS sequence"/>
</dbReference>
<name>A0ABQ1KIN4_9GAMM</name>
<gene>
    <name evidence="2" type="ORF">GCM10011352_23850</name>
</gene>
<keyword evidence="3" id="KW-1185">Reference proteome</keyword>
<evidence type="ECO:0000313" key="3">
    <source>
        <dbReference type="Proteomes" id="UP000629025"/>
    </source>
</evidence>
<reference evidence="3" key="1">
    <citation type="journal article" date="2019" name="Int. J. Syst. Evol. Microbiol.">
        <title>The Global Catalogue of Microorganisms (GCM) 10K type strain sequencing project: providing services to taxonomists for standard genome sequencing and annotation.</title>
        <authorList>
            <consortium name="The Broad Institute Genomics Platform"/>
            <consortium name="The Broad Institute Genome Sequencing Center for Infectious Disease"/>
            <person name="Wu L."/>
            <person name="Ma J."/>
        </authorList>
    </citation>
    <scope>NUCLEOTIDE SEQUENCE [LARGE SCALE GENOMIC DNA]</scope>
    <source>
        <strain evidence="3">CGMCC 1.15341</strain>
    </source>
</reference>
<evidence type="ECO:0000313" key="2">
    <source>
        <dbReference type="EMBL" id="GGB96936.1"/>
    </source>
</evidence>
<protein>
    <submittedName>
        <fullName evidence="2">Uncharacterized protein</fullName>
    </submittedName>
</protein>
<dbReference type="EMBL" id="BMIJ01000004">
    <property type="protein sequence ID" value="GGB96936.1"/>
    <property type="molecule type" value="Genomic_DNA"/>
</dbReference>
<comment type="caution">
    <text evidence="2">The sequence shown here is derived from an EMBL/GenBank/DDBJ whole genome shotgun (WGS) entry which is preliminary data.</text>
</comment>
<evidence type="ECO:0000256" key="1">
    <source>
        <dbReference type="SAM" id="MobiDB-lite"/>
    </source>
</evidence>